<organism evidence="3 4">
    <name type="scientific">Cochliobolus sativus (strain ND90Pr / ATCC 201652)</name>
    <name type="common">Common root rot and spot blotch fungus</name>
    <name type="synonym">Bipolaris sorokiniana</name>
    <dbReference type="NCBI Taxonomy" id="665912"/>
    <lineage>
        <taxon>Eukaryota</taxon>
        <taxon>Fungi</taxon>
        <taxon>Dikarya</taxon>
        <taxon>Ascomycota</taxon>
        <taxon>Pezizomycotina</taxon>
        <taxon>Dothideomycetes</taxon>
        <taxon>Pleosporomycetidae</taxon>
        <taxon>Pleosporales</taxon>
        <taxon>Pleosporineae</taxon>
        <taxon>Pleosporaceae</taxon>
        <taxon>Bipolaris</taxon>
    </lineage>
</organism>
<keyword evidence="4" id="KW-1185">Reference proteome</keyword>
<feature type="compositionally biased region" description="Basic and acidic residues" evidence="1">
    <location>
        <begin position="86"/>
        <end position="112"/>
    </location>
</feature>
<dbReference type="RefSeq" id="XP_007699607.1">
    <property type="nucleotide sequence ID" value="XM_007701417.1"/>
</dbReference>
<name>M2SS74_COCSN</name>
<keyword evidence="2" id="KW-0812">Transmembrane</keyword>
<evidence type="ECO:0000256" key="2">
    <source>
        <dbReference type="SAM" id="Phobius"/>
    </source>
</evidence>
<dbReference type="Proteomes" id="UP000016934">
    <property type="component" value="Unassembled WGS sequence"/>
</dbReference>
<reference evidence="4" key="2">
    <citation type="journal article" date="2013" name="PLoS Genet.">
        <title>Comparative genome structure, secondary metabolite, and effector coding capacity across Cochliobolus pathogens.</title>
        <authorList>
            <person name="Condon B.J."/>
            <person name="Leng Y."/>
            <person name="Wu D."/>
            <person name="Bushley K.E."/>
            <person name="Ohm R.A."/>
            <person name="Otillar R."/>
            <person name="Martin J."/>
            <person name="Schackwitz W."/>
            <person name="Grimwood J."/>
            <person name="MohdZainudin N."/>
            <person name="Xue C."/>
            <person name="Wang R."/>
            <person name="Manning V.A."/>
            <person name="Dhillon B."/>
            <person name="Tu Z.J."/>
            <person name="Steffenson B.J."/>
            <person name="Salamov A."/>
            <person name="Sun H."/>
            <person name="Lowry S."/>
            <person name="LaButti K."/>
            <person name="Han J."/>
            <person name="Copeland A."/>
            <person name="Lindquist E."/>
            <person name="Barry K."/>
            <person name="Schmutz J."/>
            <person name="Baker S.E."/>
            <person name="Ciuffetti L.M."/>
            <person name="Grigoriev I.V."/>
            <person name="Zhong S."/>
            <person name="Turgeon B.G."/>
        </authorList>
    </citation>
    <scope>NUCLEOTIDE SEQUENCE [LARGE SCALE GENOMIC DNA]</scope>
    <source>
        <strain evidence="4">ND90Pr / ATCC 201652</strain>
    </source>
</reference>
<evidence type="ECO:0000313" key="3">
    <source>
        <dbReference type="EMBL" id="EMD65115.1"/>
    </source>
</evidence>
<dbReference type="GeneID" id="19136533"/>
<dbReference type="KEGG" id="bsc:COCSADRAFT_318167"/>
<dbReference type="eggNOG" id="ENOG502TGB0">
    <property type="taxonomic scope" value="Eukaryota"/>
</dbReference>
<feature type="transmembrane region" description="Helical" evidence="2">
    <location>
        <begin position="24"/>
        <end position="43"/>
    </location>
</feature>
<proteinExistence type="predicted"/>
<keyword evidence="2" id="KW-0472">Membrane</keyword>
<dbReference type="EMBL" id="KB445642">
    <property type="protein sequence ID" value="EMD65115.1"/>
    <property type="molecule type" value="Genomic_DNA"/>
</dbReference>
<evidence type="ECO:0000313" key="4">
    <source>
        <dbReference type="Proteomes" id="UP000016934"/>
    </source>
</evidence>
<accession>M2SS74</accession>
<dbReference type="HOGENOM" id="CLU_104690_0_0_1"/>
<dbReference type="OrthoDB" id="3942886at2759"/>
<gene>
    <name evidence="3" type="ORF">COCSADRAFT_318167</name>
</gene>
<dbReference type="OMA" id="PWIAPPQ"/>
<sequence length="231" mass="25961">MPPLPISTGVGCLDGWRTAVESQTLFSTVLLVSLFAITLRSIARILGRRRKSVLLFDKKMEDSGVGQEKLVVKKRKDSSQCGEMDVSARKQVHPDADSKENTNPEAQRHDTAHQSSMEQNQNEYLESLKQETLEPSRSPIYPWIAPPQSLPGPYDAPYFPVPLPTIAVAEITEECMKTEAPTDKRPEELETILYSRRIPTNISPENDTIREGVVTVSTRGWRRSQWTINTG</sequence>
<dbReference type="AlphaFoldDB" id="M2SS74"/>
<keyword evidence="2" id="KW-1133">Transmembrane helix</keyword>
<protein>
    <submittedName>
        <fullName evidence="3">Uncharacterized protein</fullName>
    </submittedName>
</protein>
<reference evidence="3 4" key="1">
    <citation type="journal article" date="2012" name="PLoS Pathog.">
        <title>Diverse lifestyles and strategies of plant pathogenesis encoded in the genomes of eighteen Dothideomycetes fungi.</title>
        <authorList>
            <person name="Ohm R.A."/>
            <person name="Feau N."/>
            <person name="Henrissat B."/>
            <person name="Schoch C.L."/>
            <person name="Horwitz B.A."/>
            <person name="Barry K.W."/>
            <person name="Condon B.J."/>
            <person name="Copeland A.C."/>
            <person name="Dhillon B."/>
            <person name="Glaser F."/>
            <person name="Hesse C.N."/>
            <person name="Kosti I."/>
            <person name="LaButti K."/>
            <person name="Lindquist E.A."/>
            <person name="Lucas S."/>
            <person name="Salamov A.A."/>
            <person name="Bradshaw R.E."/>
            <person name="Ciuffetti L."/>
            <person name="Hamelin R.C."/>
            <person name="Kema G.H.J."/>
            <person name="Lawrence C."/>
            <person name="Scott J.A."/>
            <person name="Spatafora J.W."/>
            <person name="Turgeon B.G."/>
            <person name="de Wit P.J.G.M."/>
            <person name="Zhong S."/>
            <person name="Goodwin S.B."/>
            <person name="Grigoriev I.V."/>
        </authorList>
    </citation>
    <scope>NUCLEOTIDE SEQUENCE [LARGE SCALE GENOMIC DNA]</scope>
    <source>
        <strain evidence="4">ND90Pr / ATCC 201652</strain>
    </source>
</reference>
<feature type="region of interest" description="Disordered" evidence="1">
    <location>
        <begin position="71"/>
        <end position="120"/>
    </location>
</feature>
<evidence type="ECO:0000256" key="1">
    <source>
        <dbReference type="SAM" id="MobiDB-lite"/>
    </source>
</evidence>